<organism evidence="2 3">
    <name type="scientific">Mesotoga prima MesG1.Ag.4.2</name>
    <dbReference type="NCBI Taxonomy" id="660470"/>
    <lineage>
        <taxon>Bacteria</taxon>
        <taxon>Thermotogati</taxon>
        <taxon>Thermotogota</taxon>
        <taxon>Thermotogae</taxon>
        <taxon>Kosmotogales</taxon>
        <taxon>Kosmotogaceae</taxon>
        <taxon>Mesotoga</taxon>
    </lineage>
</organism>
<dbReference type="SUPFAM" id="SSF53448">
    <property type="entry name" value="Nucleotide-diphospho-sugar transferases"/>
    <property type="match status" value="1"/>
</dbReference>
<dbReference type="CDD" id="cd00761">
    <property type="entry name" value="Glyco_tranf_GTA_type"/>
    <property type="match status" value="1"/>
</dbReference>
<keyword evidence="3" id="KW-1185">Reference proteome</keyword>
<dbReference type="InterPro" id="IPR029044">
    <property type="entry name" value="Nucleotide-diphossugar_trans"/>
</dbReference>
<dbReference type="Proteomes" id="UP000002881">
    <property type="component" value="Chromosome"/>
</dbReference>
<name>I2F4L8_9BACT</name>
<feature type="domain" description="Glycosyltransferase 2-like" evidence="1">
    <location>
        <begin position="18"/>
        <end position="150"/>
    </location>
</feature>
<evidence type="ECO:0000313" key="2">
    <source>
        <dbReference type="EMBL" id="AFK06871.1"/>
    </source>
</evidence>
<dbReference type="HOGENOM" id="CLU_025996_25_1_0"/>
<dbReference type="PANTHER" id="PTHR22916">
    <property type="entry name" value="GLYCOSYLTRANSFERASE"/>
    <property type="match status" value="1"/>
</dbReference>
<dbReference type="Pfam" id="PF00535">
    <property type="entry name" value="Glycos_transf_2"/>
    <property type="match status" value="1"/>
</dbReference>
<sequence length="343" mass="39285">MDKRLSTSAGVQENVAVTVVVPAYNAERFIERTLRTIIAQQGVDFEVIVVNDGSTDGTEEVVRSVLDSSQNSATFSRIIRTENSGVSSARNMGLISARGEYVIFFDSDDLMSKDCLSNIYRKARETRAEILAFGYDVVDFNGQTIRRFEDKYQYLCEPTDGRTVLLLMMKNKTWLWTGSVLYNKSFLRKHMHKYQAGATNGEDVEFTMKALYVAEKVVFEEQSLAKSVIRIRSASRINDYRHFHTVGALRRLRRFLEAHGAQREIMEMMDSNLIPRAYVGAIASLALGGFPSRKLINLMNVQIISEQIRRYEGQSMKDKLVKVLLMHFPNLYFSYLRYKGKRL</sequence>
<dbReference type="GeneID" id="87108444"/>
<evidence type="ECO:0000259" key="1">
    <source>
        <dbReference type="Pfam" id="PF00535"/>
    </source>
</evidence>
<keyword evidence="2" id="KW-0808">Transferase</keyword>
<dbReference type="RefSeq" id="WP_014730860.1">
    <property type="nucleotide sequence ID" value="NC_017934.1"/>
</dbReference>
<dbReference type="PANTHER" id="PTHR22916:SF3">
    <property type="entry name" value="UDP-GLCNAC:BETAGAL BETA-1,3-N-ACETYLGLUCOSAMINYLTRANSFERASE-LIKE PROTEIN 1"/>
    <property type="match status" value="1"/>
</dbReference>
<proteinExistence type="predicted"/>
<dbReference type="GO" id="GO:0016758">
    <property type="term" value="F:hexosyltransferase activity"/>
    <property type="evidence" value="ECO:0007669"/>
    <property type="project" value="UniProtKB-ARBA"/>
</dbReference>
<dbReference type="Gene3D" id="3.90.550.10">
    <property type="entry name" value="Spore Coat Polysaccharide Biosynthesis Protein SpsA, Chain A"/>
    <property type="match status" value="1"/>
</dbReference>
<dbReference type="InterPro" id="IPR001173">
    <property type="entry name" value="Glyco_trans_2-like"/>
</dbReference>
<accession>I2F4L8</accession>
<gene>
    <name evidence="2" type="ORF">Theba_1173</name>
</gene>
<reference evidence="2 3" key="1">
    <citation type="journal article" date="2012" name="Genome Biol. Evol.">
        <title>Genome Sequence of the Mesophilic Thermotogales Bacterium Mesotoga prima MesG1.Ag.4.2 Reveals the Largest Thermotogales Genome To Date.</title>
        <authorList>
            <person name="Zhaxybayeva O."/>
            <person name="Swithers K.S."/>
            <person name="Foght J."/>
            <person name="Green A.G."/>
            <person name="Bruce D."/>
            <person name="Detter C."/>
            <person name="Han S."/>
            <person name="Teshima H."/>
            <person name="Han J."/>
            <person name="Woyke T."/>
            <person name="Pitluck S."/>
            <person name="Nolan M."/>
            <person name="Ivanova N."/>
            <person name="Pati A."/>
            <person name="Land M.L."/>
            <person name="Dlutek M."/>
            <person name="Doolittle W.F."/>
            <person name="Noll K.M."/>
            <person name="Nesbo C.L."/>
        </authorList>
    </citation>
    <scope>NUCLEOTIDE SEQUENCE [LARGE SCALE GENOMIC DNA]</scope>
    <source>
        <strain evidence="3">mesG1.Ag.4.2</strain>
    </source>
</reference>
<dbReference type="STRING" id="660470.Theba_1173"/>
<evidence type="ECO:0000313" key="3">
    <source>
        <dbReference type="Proteomes" id="UP000002881"/>
    </source>
</evidence>
<protein>
    <submittedName>
        <fullName evidence="2">Glycosyl transferase</fullName>
    </submittedName>
</protein>
<dbReference type="EMBL" id="CP003532">
    <property type="protein sequence ID" value="AFK06871.1"/>
    <property type="molecule type" value="Genomic_DNA"/>
</dbReference>
<dbReference type="eggNOG" id="COG1215">
    <property type="taxonomic scope" value="Bacteria"/>
</dbReference>
<dbReference type="AlphaFoldDB" id="I2F4L8"/>
<dbReference type="KEGG" id="mpg:Theba_1173"/>